<keyword evidence="4 9" id="KW-0812">Transmembrane</keyword>
<sequence length="354" mass="40796">MLFHTYRGVIGDYHRNFFKDKVYLEDDWNFQRTWRRHLPNLSGVRVLVGFLPVVLWTTSVSLFVCAYHVWLEDAGAPRFYQQGVQYWQAFSTTSFALALLMVFRTNNSYSRWWEARTLWGHVLNVTRNLVREAIALFTREEEPQLLMLARWTTALPYLLNAHLSTLHIDEVLQNVLPPEELAWLLQAKHRPVRASQVLSALVLGCSANPIQKTEMDTHIKDYINITGACERIQKTPIPLAYTRHTSRFLIIWLTFLPFAVWPVYGWATPGITAVITFLLVGVENIGIQIEQPFAVIAMDYICASCRASIEEMMQSRHEIAEITSQAVKMQHSPKDEIGQGQHPFEVHMDPGAEK</sequence>
<keyword evidence="3" id="KW-1003">Cell membrane</keyword>
<organism evidence="10 11">
    <name type="scientific">Symbiochloris irregularis</name>
    <dbReference type="NCBI Taxonomy" id="706552"/>
    <lineage>
        <taxon>Eukaryota</taxon>
        <taxon>Viridiplantae</taxon>
        <taxon>Chlorophyta</taxon>
        <taxon>core chlorophytes</taxon>
        <taxon>Trebouxiophyceae</taxon>
        <taxon>Trebouxiales</taxon>
        <taxon>Trebouxiaceae</taxon>
        <taxon>Symbiochloris</taxon>
    </lineage>
</organism>
<evidence type="ECO:0000256" key="5">
    <source>
        <dbReference type="ARBA" id="ARBA00022989"/>
    </source>
</evidence>
<evidence type="ECO:0000256" key="8">
    <source>
        <dbReference type="SAM" id="MobiDB-lite"/>
    </source>
</evidence>
<name>A0AAW1P3D7_9CHLO</name>
<evidence type="ECO:0000313" key="10">
    <source>
        <dbReference type="EMBL" id="KAK9802842.1"/>
    </source>
</evidence>
<comment type="subcellular location">
    <subcellularLocation>
        <location evidence="1">Cell membrane</location>
        <topology evidence="1">Multi-pass membrane protein</topology>
    </subcellularLocation>
</comment>
<dbReference type="AlphaFoldDB" id="A0AAW1P3D7"/>
<keyword evidence="11" id="KW-1185">Reference proteome</keyword>
<evidence type="ECO:0000256" key="1">
    <source>
        <dbReference type="ARBA" id="ARBA00004651"/>
    </source>
</evidence>
<feature type="transmembrane region" description="Helical" evidence="9">
    <location>
        <begin position="248"/>
        <end position="267"/>
    </location>
</feature>
<evidence type="ECO:0000256" key="9">
    <source>
        <dbReference type="SAM" id="Phobius"/>
    </source>
</evidence>
<dbReference type="InterPro" id="IPR044669">
    <property type="entry name" value="YneE/VCCN1/2-like"/>
</dbReference>
<gene>
    <name evidence="10" type="ORF">WJX73_005795</name>
</gene>
<keyword evidence="6" id="KW-0406">Ion transport</keyword>
<feature type="transmembrane region" description="Helical" evidence="9">
    <location>
        <begin position="46"/>
        <end position="70"/>
    </location>
</feature>
<evidence type="ECO:0000256" key="6">
    <source>
        <dbReference type="ARBA" id="ARBA00023065"/>
    </source>
</evidence>
<dbReference type="Pfam" id="PF25539">
    <property type="entry name" value="Bestrophin_2"/>
    <property type="match status" value="1"/>
</dbReference>
<keyword evidence="5 9" id="KW-1133">Transmembrane helix</keyword>
<proteinExistence type="predicted"/>
<dbReference type="EMBL" id="JALJOQ010000066">
    <property type="protein sequence ID" value="KAK9802842.1"/>
    <property type="molecule type" value="Genomic_DNA"/>
</dbReference>
<evidence type="ECO:0000256" key="4">
    <source>
        <dbReference type="ARBA" id="ARBA00022692"/>
    </source>
</evidence>
<evidence type="ECO:0000256" key="2">
    <source>
        <dbReference type="ARBA" id="ARBA00022448"/>
    </source>
</evidence>
<comment type="caution">
    <text evidence="10">The sequence shown here is derived from an EMBL/GenBank/DDBJ whole genome shotgun (WGS) entry which is preliminary data.</text>
</comment>
<dbReference type="PANTHER" id="PTHR33281">
    <property type="entry name" value="UPF0187 PROTEIN YNEE"/>
    <property type="match status" value="1"/>
</dbReference>
<keyword evidence="7 9" id="KW-0472">Membrane</keyword>
<reference evidence="10 11" key="1">
    <citation type="journal article" date="2024" name="Nat. Commun.">
        <title>Phylogenomics reveals the evolutionary origins of lichenization in chlorophyte algae.</title>
        <authorList>
            <person name="Puginier C."/>
            <person name="Libourel C."/>
            <person name="Otte J."/>
            <person name="Skaloud P."/>
            <person name="Haon M."/>
            <person name="Grisel S."/>
            <person name="Petersen M."/>
            <person name="Berrin J.G."/>
            <person name="Delaux P.M."/>
            <person name="Dal Grande F."/>
            <person name="Keller J."/>
        </authorList>
    </citation>
    <scope>NUCLEOTIDE SEQUENCE [LARGE SCALE GENOMIC DNA]</scope>
    <source>
        <strain evidence="10 11">SAG 2036</strain>
    </source>
</reference>
<evidence type="ECO:0000256" key="7">
    <source>
        <dbReference type="ARBA" id="ARBA00023136"/>
    </source>
</evidence>
<accession>A0AAW1P3D7</accession>
<protein>
    <submittedName>
        <fullName evidence="10">Uncharacterized protein</fullName>
    </submittedName>
</protein>
<feature type="region of interest" description="Disordered" evidence="8">
    <location>
        <begin position="334"/>
        <end position="354"/>
    </location>
</feature>
<feature type="compositionally biased region" description="Basic and acidic residues" evidence="8">
    <location>
        <begin position="344"/>
        <end position="354"/>
    </location>
</feature>
<dbReference type="GO" id="GO:0005886">
    <property type="term" value="C:plasma membrane"/>
    <property type="evidence" value="ECO:0007669"/>
    <property type="project" value="UniProtKB-SubCell"/>
</dbReference>
<feature type="transmembrane region" description="Helical" evidence="9">
    <location>
        <begin position="85"/>
        <end position="103"/>
    </location>
</feature>
<evidence type="ECO:0000313" key="11">
    <source>
        <dbReference type="Proteomes" id="UP001465755"/>
    </source>
</evidence>
<keyword evidence="2" id="KW-0813">Transport</keyword>
<dbReference type="GO" id="GO:0005254">
    <property type="term" value="F:chloride channel activity"/>
    <property type="evidence" value="ECO:0007669"/>
    <property type="project" value="InterPro"/>
</dbReference>
<dbReference type="PANTHER" id="PTHR33281:SF19">
    <property type="entry name" value="VOLTAGE-DEPENDENT ANION CHANNEL-FORMING PROTEIN YNEE"/>
    <property type="match status" value="1"/>
</dbReference>
<evidence type="ECO:0000256" key="3">
    <source>
        <dbReference type="ARBA" id="ARBA00022475"/>
    </source>
</evidence>
<dbReference type="Proteomes" id="UP001465755">
    <property type="component" value="Unassembled WGS sequence"/>
</dbReference>